<evidence type="ECO:0000256" key="1">
    <source>
        <dbReference type="ARBA" id="ARBA00004141"/>
    </source>
</evidence>
<evidence type="ECO:0000256" key="11">
    <source>
        <dbReference type="SAM" id="Phobius"/>
    </source>
</evidence>
<organism evidence="14 16">
    <name type="scientific">Pandoraea apista</name>
    <dbReference type="NCBI Taxonomy" id="93218"/>
    <lineage>
        <taxon>Bacteria</taxon>
        <taxon>Pseudomonadati</taxon>
        <taxon>Pseudomonadota</taxon>
        <taxon>Betaproteobacteria</taxon>
        <taxon>Burkholderiales</taxon>
        <taxon>Burkholderiaceae</taxon>
        <taxon>Pandoraea</taxon>
    </lineage>
</organism>
<evidence type="ECO:0000313" key="14">
    <source>
        <dbReference type="EMBL" id="VVG70982.1"/>
    </source>
</evidence>
<feature type="transmembrane region" description="Helical" evidence="11">
    <location>
        <begin position="215"/>
        <end position="237"/>
    </location>
</feature>
<feature type="transmembrane region" description="Helical" evidence="11">
    <location>
        <begin position="91"/>
        <end position="112"/>
    </location>
</feature>
<evidence type="ECO:0000256" key="7">
    <source>
        <dbReference type="ARBA" id="ARBA00022989"/>
    </source>
</evidence>
<comment type="subcellular location">
    <subcellularLocation>
        <location evidence="1">Membrane</location>
        <topology evidence="1">Multi-pass membrane protein</topology>
    </subcellularLocation>
</comment>
<evidence type="ECO:0000256" key="4">
    <source>
        <dbReference type="ARBA" id="ARBA00022692"/>
    </source>
</evidence>
<dbReference type="GO" id="GO:0008076">
    <property type="term" value="C:voltage-gated potassium channel complex"/>
    <property type="evidence" value="ECO:0007669"/>
    <property type="project" value="InterPro"/>
</dbReference>
<proteinExistence type="predicted"/>
<evidence type="ECO:0000313" key="15">
    <source>
        <dbReference type="Proteomes" id="UP000270216"/>
    </source>
</evidence>
<dbReference type="AlphaFoldDB" id="A0A0B5FCR5"/>
<dbReference type="Pfam" id="PF00520">
    <property type="entry name" value="Ion_trans"/>
    <property type="match status" value="1"/>
</dbReference>
<keyword evidence="5" id="KW-0631">Potassium channel</keyword>
<keyword evidence="10" id="KW-0407">Ion channel</keyword>
<keyword evidence="2" id="KW-0813">Transport</keyword>
<dbReference type="KEGG" id="papi:SG18_03810"/>
<keyword evidence="9 11" id="KW-0472">Membrane</keyword>
<evidence type="ECO:0000256" key="6">
    <source>
        <dbReference type="ARBA" id="ARBA00022958"/>
    </source>
</evidence>
<keyword evidence="4 11" id="KW-0812">Transmembrane</keyword>
<evidence type="ECO:0000256" key="10">
    <source>
        <dbReference type="ARBA" id="ARBA00023303"/>
    </source>
</evidence>
<keyword evidence="6" id="KW-0630">Potassium</keyword>
<dbReference type="InterPro" id="IPR005821">
    <property type="entry name" value="Ion_trans_dom"/>
</dbReference>
<dbReference type="GeneID" id="47013261"/>
<dbReference type="EMBL" id="CABPSX010000003">
    <property type="protein sequence ID" value="VVG70982.1"/>
    <property type="molecule type" value="Genomic_DNA"/>
</dbReference>
<evidence type="ECO:0000313" key="13">
    <source>
        <dbReference type="EMBL" id="RSK84104.1"/>
    </source>
</evidence>
<evidence type="ECO:0000256" key="3">
    <source>
        <dbReference type="ARBA" id="ARBA00022538"/>
    </source>
</evidence>
<feature type="transmembrane region" description="Helical" evidence="11">
    <location>
        <begin position="132"/>
        <end position="150"/>
    </location>
</feature>
<dbReference type="Gene3D" id="1.10.287.70">
    <property type="match status" value="1"/>
</dbReference>
<dbReference type="EMBL" id="RWHX01000007">
    <property type="protein sequence ID" value="RSK84104.1"/>
    <property type="molecule type" value="Genomic_DNA"/>
</dbReference>
<reference evidence="13 15" key="1">
    <citation type="submission" date="2018-12" db="EMBL/GenBank/DDBJ databases">
        <title>Whole genome sequence of a Pandoraea apista isolate from a patient with cystic fibrosis.</title>
        <authorList>
            <person name="Kenna D.T."/>
            <person name="Turton J.F."/>
        </authorList>
    </citation>
    <scope>NUCLEOTIDE SEQUENCE [LARGE SCALE GENOMIC DNA]</scope>
    <source>
        <strain evidence="13 15">Pa13324</strain>
    </source>
</reference>
<dbReference type="OrthoDB" id="9799090at2"/>
<evidence type="ECO:0000259" key="12">
    <source>
        <dbReference type="Pfam" id="PF00520"/>
    </source>
</evidence>
<dbReference type="PANTHER" id="PTHR11537">
    <property type="entry name" value="VOLTAGE-GATED POTASSIUM CHANNEL"/>
    <property type="match status" value="1"/>
</dbReference>
<sequence length="289" mass="31904">MRPLSDWMPHDWRQRLYIIIFEADTREGRLFDIALLVAIVLSVLTVVVSSVPAVQAAAPVPMAILEWFFTLLFTAEYIARLLSAHRPLRYALSFYGIIDLLAILPTYLAILVPELHGLIDVRLLRLMRAFRILKLTAYVNEAGVLSIALYNARRKILVFLGFISIIVVIFGTLMHIIEGPEHGFTSIPVGIYWAIVTLTTTGYGDVVPVTGLGKAITGFVMLLGYSVIAIPTGIMGAEIHLAMRTKPVTTRTCHQCLTEGHDADAAYCKHCGSELAPYQSDTTPPPEPS</sequence>
<keyword evidence="3" id="KW-0633">Potassium transport</keyword>
<reference evidence="14 16" key="2">
    <citation type="submission" date="2019-08" db="EMBL/GenBank/DDBJ databases">
        <authorList>
            <person name="Peeters C."/>
        </authorList>
    </citation>
    <scope>NUCLEOTIDE SEQUENCE [LARGE SCALE GENOMIC DNA]</scope>
    <source>
        <strain evidence="14 16">LMG 18089</strain>
    </source>
</reference>
<dbReference type="InterPro" id="IPR028325">
    <property type="entry name" value="VG_K_chnl"/>
</dbReference>
<dbReference type="Proteomes" id="UP000364291">
    <property type="component" value="Unassembled WGS sequence"/>
</dbReference>
<dbReference type="SUPFAM" id="SSF81324">
    <property type="entry name" value="Voltage-gated potassium channels"/>
    <property type="match status" value="1"/>
</dbReference>
<dbReference type="PRINTS" id="PR00169">
    <property type="entry name" value="KCHANNEL"/>
</dbReference>
<keyword evidence="8" id="KW-0406">Ion transport</keyword>
<protein>
    <submittedName>
        <fullName evidence="14">Ion transporter</fullName>
    </submittedName>
</protein>
<keyword evidence="7 11" id="KW-1133">Transmembrane helix</keyword>
<dbReference type="Proteomes" id="UP000270216">
    <property type="component" value="Unassembled WGS sequence"/>
</dbReference>
<feature type="transmembrane region" description="Helical" evidence="11">
    <location>
        <begin position="157"/>
        <end position="177"/>
    </location>
</feature>
<evidence type="ECO:0000256" key="2">
    <source>
        <dbReference type="ARBA" id="ARBA00022448"/>
    </source>
</evidence>
<name>A0A0B5FCR5_9BURK</name>
<accession>A0A0B5FCR5</accession>
<feature type="transmembrane region" description="Helical" evidence="11">
    <location>
        <begin position="60"/>
        <end position="79"/>
    </location>
</feature>
<feature type="domain" description="Ion transport" evidence="12">
    <location>
        <begin position="29"/>
        <end position="239"/>
    </location>
</feature>
<evidence type="ECO:0000313" key="16">
    <source>
        <dbReference type="Proteomes" id="UP000364291"/>
    </source>
</evidence>
<evidence type="ECO:0000256" key="9">
    <source>
        <dbReference type="ARBA" id="ARBA00023136"/>
    </source>
</evidence>
<keyword evidence="15" id="KW-1185">Reference proteome</keyword>
<dbReference type="PANTHER" id="PTHR11537:SF254">
    <property type="entry name" value="POTASSIUM VOLTAGE-GATED CHANNEL PROTEIN SHAB"/>
    <property type="match status" value="1"/>
</dbReference>
<gene>
    <name evidence="13" type="ORF">EJE83_06840</name>
    <name evidence="14" type="ORF">PAP18089_01954</name>
</gene>
<dbReference type="STRING" id="93218.XM39_03810"/>
<dbReference type="GO" id="GO:0005249">
    <property type="term" value="F:voltage-gated potassium channel activity"/>
    <property type="evidence" value="ECO:0007669"/>
    <property type="project" value="InterPro"/>
</dbReference>
<dbReference type="GO" id="GO:0001508">
    <property type="term" value="P:action potential"/>
    <property type="evidence" value="ECO:0007669"/>
    <property type="project" value="TreeGrafter"/>
</dbReference>
<feature type="transmembrane region" description="Helical" evidence="11">
    <location>
        <begin position="33"/>
        <end position="54"/>
    </location>
</feature>
<dbReference type="RefSeq" id="WP_042112748.1">
    <property type="nucleotide sequence ID" value="NZ_CABPSX010000003.1"/>
</dbReference>
<evidence type="ECO:0000256" key="8">
    <source>
        <dbReference type="ARBA" id="ARBA00023065"/>
    </source>
</evidence>
<evidence type="ECO:0000256" key="5">
    <source>
        <dbReference type="ARBA" id="ARBA00022826"/>
    </source>
</evidence>